<evidence type="ECO:0000256" key="2">
    <source>
        <dbReference type="ARBA" id="ARBA00022475"/>
    </source>
</evidence>
<reference evidence="7 8" key="1">
    <citation type="submission" date="2021-05" db="EMBL/GenBank/DDBJ databases">
        <title>Kineosporia and Streptomyces sp. nov. two new marine actinobacteria isolated from Coral.</title>
        <authorList>
            <person name="Buangrab K."/>
            <person name="Sutthacheep M."/>
            <person name="Yeemin T."/>
            <person name="Harunari E."/>
            <person name="Igarashi Y."/>
            <person name="Kanchanasin P."/>
            <person name="Tanasupawat S."/>
            <person name="Phongsopitanun W."/>
        </authorList>
    </citation>
    <scope>NUCLEOTIDE SEQUENCE [LARGE SCALE GENOMIC DNA]</scope>
    <source>
        <strain evidence="7 8">J2-2</strain>
    </source>
</reference>
<organism evidence="7 8">
    <name type="scientific">Kineosporia corallincola</name>
    <dbReference type="NCBI Taxonomy" id="2835133"/>
    <lineage>
        <taxon>Bacteria</taxon>
        <taxon>Bacillati</taxon>
        <taxon>Actinomycetota</taxon>
        <taxon>Actinomycetes</taxon>
        <taxon>Kineosporiales</taxon>
        <taxon>Kineosporiaceae</taxon>
        <taxon>Kineosporia</taxon>
    </lineage>
</organism>
<keyword evidence="4 6" id="KW-1133">Transmembrane helix</keyword>
<gene>
    <name evidence="7" type="ORF">KIH74_13405</name>
</gene>
<feature type="transmembrane region" description="Helical" evidence="6">
    <location>
        <begin position="127"/>
        <end position="146"/>
    </location>
</feature>
<feature type="transmembrane region" description="Helical" evidence="6">
    <location>
        <begin position="204"/>
        <end position="228"/>
    </location>
</feature>
<comment type="caution">
    <text evidence="7">The sequence shown here is derived from an EMBL/GenBank/DDBJ whole genome shotgun (WGS) entry which is preliminary data.</text>
</comment>
<dbReference type="Pfam" id="PF03706">
    <property type="entry name" value="LPG_synthase_TM"/>
    <property type="match status" value="1"/>
</dbReference>
<accession>A0ABS5TGE2</accession>
<keyword evidence="5 6" id="KW-0472">Membrane</keyword>
<feature type="transmembrane region" description="Helical" evidence="6">
    <location>
        <begin position="152"/>
        <end position="174"/>
    </location>
</feature>
<evidence type="ECO:0000313" key="8">
    <source>
        <dbReference type="Proteomes" id="UP001197247"/>
    </source>
</evidence>
<sequence>MNAHARTAVLVLSVPMMIWLVVRAVTALGAGWSAAGHAVLGLEPAWLPVLTVLWWAGHCARAGQVTACLPGLSPGRALGLCLAGSAVANSLPLGGALSFGVSAAMIRSWGFSARATTSYFTLNQISTVLLRVLFGVACLGGFLAYGPQVALARGPVLVSAGVAVALLLVCGLLARGRHRGRVGTLVAALREDIGQALRASWGRLVLNGLGYMLLLGVLLHLCLIGLAVHEPFLLVLAVVGIERLVTTVPLTPGGAGAAELTLLTCLTAAGAEPGPALAGALLYRFFTFGLEIPVGAAVILGWRLRHRRLGCRLNAIAAPAREFS</sequence>
<evidence type="ECO:0000256" key="4">
    <source>
        <dbReference type="ARBA" id="ARBA00022989"/>
    </source>
</evidence>
<keyword evidence="3 6" id="KW-0812">Transmembrane</keyword>
<evidence type="ECO:0000256" key="1">
    <source>
        <dbReference type="ARBA" id="ARBA00004651"/>
    </source>
</evidence>
<name>A0ABS5TGE2_9ACTN</name>
<dbReference type="RefSeq" id="WP_214156228.1">
    <property type="nucleotide sequence ID" value="NZ_JAHBAY010000005.1"/>
</dbReference>
<evidence type="ECO:0000313" key="7">
    <source>
        <dbReference type="EMBL" id="MBT0769928.1"/>
    </source>
</evidence>
<keyword evidence="8" id="KW-1185">Reference proteome</keyword>
<dbReference type="Proteomes" id="UP001197247">
    <property type="component" value="Unassembled WGS sequence"/>
</dbReference>
<dbReference type="EMBL" id="JAHBAY010000005">
    <property type="protein sequence ID" value="MBT0769928.1"/>
    <property type="molecule type" value="Genomic_DNA"/>
</dbReference>
<evidence type="ECO:0000256" key="5">
    <source>
        <dbReference type="ARBA" id="ARBA00023136"/>
    </source>
</evidence>
<keyword evidence="2" id="KW-1003">Cell membrane</keyword>
<evidence type="ECO:0000256" key="6">
    <source>
        <dbReference type="SAM" id="Phobius"/>
    </source>
</evidence>
<evidence type="ECO:0000256" key="3">
    <source>
        <dbReference type="ARBA" id="ARBA00022692"/>
    </source>
</evidence>
<proteinExistence type="predicted"/>
<comment type="subcellular location">
    <subcellularLocation>
        <location evidence="1">Cell membrane</location>
        <topology evidence="1">Multi-pass membrane protein</topology>
    </subcellularLocation>
</comment>
<dbReference type="InterPro" id="IPR022791">
    <property type="entry name" value="L-PG_synthase/AglD"/>
</dbReference>
<protein>
    <submittedName>
        <fullName evidence="7">UPF0104 family protein</fullName>
    </submittedName>
</protein>
<feature type="transmembrane region" description="Helical" evidence="6">
    <location>
        <begin position="6"/>
        <end position="26"/>
    </location>
</feature>
<feature type="transmembrane region" description="Helical" evidence="6">
    <location>
        <begin position="281"/>
        <end position="302"/>
    </location>
</feature>
<feature type="transmembrane region" description="Helical" evidence="6">
    <location>
        <begin position="38"/>
        <end position="57"/>
    </location>
</feature>